<name>A0A3Q7F8E8_SOLLC</name>
<keyword evidence="2" id="KW-1185">Reference proteome</keyword>
<protein>
    <submittedName>
        <fullName evidence="1">Uncharacterized protein</fullName>
    </submittedName>
</protein>
<dbReference type="InParanoid" id="A0A3Q7F8E8"/>
<sequence>MCCETINKLSQKGSQGLEMRHDFYSHNLSHSLQAKQSKTCYWVPLATAVMMKKWGYRRDQQGTCPVVSMDIEQISQTKTIRLLNSVCPKAKSQSEGGRIKVANL</sequence>
<organism evidence="1">
    <name type="scientific">Solanum lycopersicum</name>
    <name type="common">Tomato</name>
    <name type="synonym">Lycopersicon esculentum</name>
    <dbReference type="NCBI Taxonomy" id="4081"/>
    <lineage>
        <taxon>Eukaryota</taxon>
        <taxon>Viridiplantae</taxon>
        <taxon>Streptophyta</taxon>
        <taxon>Embryophyta</taxon>
        <taxon>Tracheophyta</taxon>
        <taxon>Spermatophyta</taxon>
        <taxon>Magnoliopsida</taxon>
        <taxon>eudicotyledons</taxon>
        <taxon>Gunneridae</taxon>
        <taxon>Pentapetalae</taxon>
        <taxon>asterids</taxon>
        <taxon>lamiids</taxon>
        <taxon>Solanales</taxon>
        <taxon>Solanaceae</taxon>
        <taxon>Solanoideae</taxon>
        <taxon>Solaneae</taxon>
        <taxon>Solanum</taxon>
        <taxon>Solanum subgen. Lycopersicon</taxon>
    </lineage>
</organism>
<dbReference type="AlphaFoldDB" id="A0A3Q7F8E8"/>
<proteinExistence type="predicted"/>
<evidence type="ECO:0000313" key="1">
    <source>
        <dbReference type="EnsemblPlants" id="Solyc02g087215.1.1"/>
    </source>
</evidence>
<evidence type="ECO:0000313" key="2">
    <source>
        <dbReference type="Proteomes" id="UP000004994"/>
    </source>
</evidence>
<reference evidence="1" key="2">
    <citation type="submission" date="2019-01" db="UniProtKB">
        <authorList>
            <consortium name="EnsemblPlants"/>
        </authorList>
    </citation>
    <scope>IDENTIFICATION</scope>
    <source>
        <strain evidence="1">cv. Heinz 1706</strain>
    </source>
</reference>
<reference evidence="1" key="1">
    <citation type="journal article" date="2012" name="Nature">
        <title>The tomato genome sequence provides insights into fleshy fruit evolution.</title>
        <authorList>
            <consortium name="Tomato Genome Consortium"/>
        </authorList>
    </citation>
    <scope>NUCLEOTIDE SEQUENCE [LARGE SCALE GENOMIC DNA]</scope>
    <source>
        <strain evidence="1">cv. Heinz 1706</strain>
    </source>
</reference>
<dbReference type="Gramene" id="Solyc02g087215.1.1">
    <property type="protein sequence ID" value="Solyc02g087215.1.1"/>
    <property type="gene ID" value="Solyc02g087215.1"/>
</dbReference>
<dbReference type="EnsemblPlants" id="Solyc02g087215.1.1">
    <property type="protein sequence ID" value="Solyc02g087215.1.1"/>
    <property type="gene ID" value="Solyc02g087215.1"/>
</dbReference>
<accession>A0A3Q7F8E8</accession>
<dbReference type="Proteomes" id="UP000004994">
    <property type="component" value="Chromosome 2"/>
</dbReference>